<organism evidence="2 3">
    <name type="scientific">Polarella glacialis</name>
    <name type="common">Dinoflagellate</name>
    <dbReference type="NCBI Taxonomy" id="89957"/>
    <lineage>
        <taxon>Eukaryota</taxon>
        <taxon>Sar</taxon>
        <taxon>Alveolata</taxon>
        <taxon>Dinophyceae</taxon>
        <taxon>Suessiales</taxon>
        <taxon>Suessiaceae</taxon>
        <taxon>Polarella</taxon>
    </lineage>
</organism>
<keyword evidence="1" id="KW-0472">Membrane</keyword>
<proteinExistence type="predicted"/>
<comment type="caution">
    <text evidence="2">The sequence shown here is derived from an EMBL/GenBank/DDBJ whole genome shotgun (WGS) entry which is preliminary data.</text>
</comment>
<dbReference type="Proteomes" id="UP000654075">
    <property type="component" value="Unassembled WGS sequence"/>
</dbReference>
<feature type="transmembrane region" description="Helical" evidence="1">
    <location>
        <begin position="79"/>
        <end position="94"/>
    </location>
</feature>
<keyword evidence="1" id="KW-0812">Transmembrane</keyword>
<feature type="transmembrane region" description="Helical" evidence="1">
    <location>
        <begin position="100"/>
        <end position="124"/>
    </location>
</feature>
<accession>A0A813HBG5</accession>
<evidence type="ECO:0000313" key="3">
    <source>
        <dbReference type="Proteomes" id="UP000654075"/>
    </source>
</evidence>
<keyword evidence="1" id="KW-1133">Transmembrane helix</keyword>
<evidence type="ECO:0000313" key="2">
    <source>
        <dbReference type="EMBL" id="CAE8635521.1"/>
    </source>
</evidence>
<reference evidence="2" key="1">
    <citation type="submission" date="2021-02" db="EMBL/GenBank/DDBJ databases">
        <authorList>
            <person name="Dougan E. K."/>
            <person name="Rhodes N."/>
            <person name="Thang M."/>
            <person name="Chan C."/>
        </authorList>
    </citation>
    <scope>NUCLEOTIDE SEQUENCE</scope>
</reference>
<evidence type="ECO:0008006" key="4">
    <source>
        <dbReference type="Google" id="ProtNLM"/>
    </source>
</evidence>
<keyword evidence="3" id="KW-1185">Reference proteome</keyword>
<dbReference type="InterPro" id="IPR042099">
    <property type="entry name" value="ANL_N_sf"/>
</dbReference>
<name>A0A813HBG5_POLGL</name>
<dbReference type="AlphaFoldDB" id="A0A813HBG5"/>
<protein>
    <recommendedName>
        <fullName evidence="4">AMP-dependent synthetase/ligase domain-containing protein</fullName>
    </recommendedName>
</protein>
<evidence type="ECO:0000256" key="1">
    <source>
        <dbReference type="SAM" id="Phobius"/>
    </source>
</evidence>
<dbReference type="Gene3D" id="3.40.50.12780">
    <property type="entry name" value="N-terminal domain of ligase-like"/>
    <property type="match status" value="1"/>
</dbReference>
<gene>
    <name evidence="2" type="ORF">PGLA1383_LOCUS51116</name>
</gene>
<sequence>MNAGEQVTIPVCEDFLEQTAHLGVTRNAIQPSFGMAEACTCMTYNNEFETRAATRLGRSAFVNLGAPVPGVDIRIADEAAWLCVVLVVLFILVLEQSWCLFVVVVVIVLVCCCLLTRQLGFVWACGAVR</sequence>
<dbReference type="SUPFAM" id="SSF56801">
    <property type="entry name" value="Acetyl-CoA synthetase-like"/>
    <property type="match status" value="1"/>
</dbReference>
<dbReference type="OrthoDB" id="429919at2759"/>
<dbReference type="EMBL" id="CAJNNV010031299">
    <property type="protein sequence ID" value="CAE8635521.1"/>
    <property type="molecule type" value="Genomic_DNA"/>
</dbReference>